<dbReference type="Pfam" id="PF08240">
    <property type="entry name" value="ADH_N"/>
    <property type="match status" value="1"/>
</dbReference>
<dbReference type="GO" id="GO:0008270">
    <property type="term" value="F:zinc ion binding"/>
    <property type="evidence" value="ECO:0007669"/>
    <property type="project" value="InterPro"/>
</dbReference>
<comment type="similarity">
    <text evidence="1 6">Belongs to the zinc-containing alcohol dehydrogenase family.</text>
</comment>
<keyword evidence="9" id="KW-1185">Reference proteome</keyword>
<sequence length="366" mass="37851">MTNRAAILWETRGDWTVEPVELADPGHGQILVKMKATGLCHSDDHAVTGDMPVPLPLVGGHEGAGVVETVGPDVTRVAPGDHVVLIFNPPCGHCRNCARGRSNLCLNTAQQGYGQQTPFTARGESVAATGDLGTFADRTVISEKCAIKIDKDIPFAAASLLGCAVTTGWGAAVYLGEVTAGDNVVVIGSGGVGVNSVQGAKNAGANLVIAVDPVDFKREQATTFGATHAVASVAEAAALLAELAPGRMADVAILSVGVSNGGLLAETVDLLGPGGIAVVTSVTPAASTSLELSLFQFTLTQKTLRGNVYGGVNVHRDIPLLLDLYRNGHLKLDELITSTYTLDDINQGYADMHSGKNLRGVVLLED</sequence>
<dbReference type="Gene3D" id="3.90.180.10">
    <property type="entry name" value="Medium-chain alcohol dehydrogenases, catalytic domain"/>
    <property type="match status" value="1"/>
</dbReference>
<keyword evidence="5" id="KW-0520">NAD</keyword>
<protein>
    <submittedName>
        <fullName evidence="8">Zn-dependent alcohol dehydrogenase</fullName>
    </submittedName>
</protein>
<keyword evidence="2 6" id="KW-0479">Metal-binding</keyword>
<dbReference type="InterPro" id="IPR013149">
    <property type="entry name" value="ADH-like_C"/>
</dbReference>
<keyword evidence="3 6" id="KW-0862">Zinc</keyword>
<dbReference type="InterPro" id="IPR002328">
    <property type="entry name" value="ADH_Zn_CS"/>
</dbReference>
<dbReference type="EMBL" id="JAENJH010000006">
    <property type="protein sequence ID" value="MBK1787107.1"/>
    <property type="molecule type" value="Genomic_DNA"/>
</dbReference>
<dbReference type="AlphaFoldDB" id="A0A934V630"/>
<organism evidence="8 9">
    <name type="scientific">Prauserella cavernicola</name>
    <dbReference type="NCBI Taxonomy" id="2800127"/>
    <lineage>
        <taxon>Bacteria</taxon>
        <taxon>Bacillati</taxon>
        <taxon>Actinomycetota</taxon>
        <taxon>Actinomycetes</taxon>
        <taxon>Pseudonocardiales</taxon>
        <taxon>Pseudonocardiaceae</taxon>
        <taxon>Prauserella</taxon>
    </lineage>
</organism>
<accession>A0A934V630</accession>
<dbReference type="PANTHER" id="PTHR43880">
    <property type="entry name" value="ALCOHOL DEHYDROGENASE"/>
    <property type="match status" value="1"/>
</dbReference>
<reference evidence="8" key="1">
    <citation type="submission" date="2020-12" db="EMBL/GenBank/DDBJ databases">
        <title>Prauserella sp. ASG 168, a novel actinomycete isolated from cave rock.</title>
        <authorList>
            <person name="Suriyachadkun C."/>
        </authorList>
    </citation>
    <scope>NUCLEOTIDE SEQUENCE</scope>
    <source>
        <strain evidence="8">ASG 168</strain>
    </source>
</reference>
<dbReference type="CDD" id="cd08279">
    <property type="entry name" value="Zn_ADH_class_III"/>
    <property type="match status" value="1"/>
</dbReference>
<dbReference type="Pfam" id="PF00107">
    <property type="entry name" value="ADH_zinc_N"/>
    <property type="match status" value="1"/>
</dbReference>
<dbReference type="NCBIfam" id="TIGR03989">
    <property type="entry name" value="Rxyl_3153"/>
    <property type="match status" value="1"/>
</dbReference>
<evidence type="ECO:0000259" key="7">
    <source>
        <dbReference type="SMART" id="SM00829"/>
    </source>
</evidence>
<evidence type="ECO:0000256" key="3">
    <source>
        <dbReference type="ARBA" id="ARBA00022833"/>
    </source>
</evidence>
<dbReference type="InterPro" id="IPR020843">
    <property type="entry name" value="ER"/>
</dbReference>
<dbReference type="SMART" id="SM00829">
    <property type="entry name" value="PKS_ER"/>
    <property type="match status" value="1"/>
</dbReference>
<dbReference type="Gene3D" id="3.40.50.720">
    <property type="entry name" value="NAD(P)-binding Rossmann-like Domain"/>
    <property type="match status" value="1"/>
</dbReference>
<evidence type="ECO:0000256" key="6">
    <source>
        <dbReference type="RuleBase" id="RU361277"/>
    </source>
</evidence>
<dbReference type="PROSITE" id="PS00059">
    <property type="entry name" value="ADH_ZINC"/>
    <property type="match status" value="1"/>
</dbReference>
<evidence type="ECO:0000256" key="1">
    <source>
        <dbReference type="ARBA" id="ARBA00008072"/>
    </source>
</evidence>
<dbReference type="InterPro" id="IPR013154">
    <property type="entry name" value="ADH-like_N"/>
</dbReference>
<evidence type="ECO:0000313" key="9">
    <source>
        <dbReference type="Proteomes" id="UP000635245"/>
    </source>
</evidence>
<feature type="domain" description="Enoyl reductase (ER)" evidence="7">
    <location>
        <begin position="13"/>
        <end position="363"/>
    </location>
</feature>
<dbReference type="SUPFAM" id="SSF50129">
    <property type="entry name" value="GroES-like"/>
    <property type="match status" value="2"/>
</dbReference>
<evidence type="ECO:0000256" key="4">
    <source>
        <dbReference type="ARBA" id="ARBA00023002"/>
    </source>
</evidence>
<evidence type="ECO:0000256" key="2">
    <source>
        <dbReference type="ARBA" id="ARBA00022723"/>
    </source>
</evidence>
<dbReference type="PANTHER" id="PTHR43880:SF12">
    <property type="entry name" value="ALCOHOL DEHYDROGENASE CLASS-3"/>
    <property type="match status" value="1"/>
</dbReference>
<dbReference type="GO" id="GO:0051903">
    <property type="term" value="F:S-(hydroxymethyl)glutathione dehydrogenase [NAD(P)+] activity"/>
    <property type="evidence" value="ECO:0007669"/>
    <property type="project" value="TreeGrafter"/>
</dbReference>
<evidence type="ECO:0000313" key="8">
    <source>
        <dbReference type="EMBL" id="MBK1787107.1"/>
    </source>
</evidence>
<dbReference type="RefSeq" id="WP_200321387.1">
    <property type="nucleotide sequence ID" value="NZ_JAENJH010000006.1"/>
</dbReference>
<name>A0A934V630_9PSEU</name>
<dbReference type="InterPro" id="IPR023921">
    <property type="entry name" value="ADH_Zn_actinomycetes"/>
</dbReference>
<dbReference type="InterPro" id="IPR011032">
    <property type="entry name" value="GroES-like_sf"/>
</dbReference>
<dbReference type="SUPFAM" id="SSF51735">
    <property type="entry name" value="NAD(P)-binding Rossmann-fold domains"/>
    <property type="match status" value="1"/>
</dbReference>
<keyword evidence="4" id="KW-0560">Oxidoreductase</keyword>
<dbReference type="GO" id="GO:0005829">
    <property type="term" value="C:cytosol"/>
    <property type="evidence" value="ECO:0007669"/>
    <property type="project" value="TreeGrafter"/>
</dbReference>
<dbReference type="GO" id="GO:0046294">
    <property type="term" value="P:formaldehyde catabolic process"/>
    <property type="evidence" value="ECO:0007669"/>
    <property type="project" value="TreeGrafter"/>
</dbReference>
<comment type="caution">
    <text evidence="8">The sequence shown here is derived from an EMBL/GenBank/DDBJ whole genome shotgun (WGS) entry which is preliminary data.</text>
</comment>
<evidence type="ECO:0000256" key="5">
    <source>
        <dbReference type="ARBA" id="ARBA00023027"/>
    </source>
</evidence>
<proteinExistence type="inferred from homology"/>
<gene>
    <name evidence="8" type="ORF">JHE00_22510</name>
</gene>
<dbReference type="Proteomes" id="UP000635245">
    <property type="component" value="Unassembled WGS sequence"/>
</dbReference>
<comment type="cofactor">
    <cofactor evidence="6">
        <name>Zn(2+)</name>
        <dbReference type="ChEBI" id="CHEBI:29105"/>
    </cofactor>
</comment>
<dbReference type="InterPro" id="IPR036291">
    <property type="entry name" value="NAD(P)-bd_dom_sf"/>
</dbReference>